<dbReference type="EMBL" id="JAGYWB010000003">
    <property type="protein sequence ID" value="KAI0527571.1"/>
    <property type="molecule type" value="Genomic_DNA"/>
</dbReference>
<comment type="caution">
    <text evidence="2">The sequence shown here is derived from an EMBL/GenBank/DDBJ whole genome shotgun (WGS) entry which is preliminary data.</text>
</comment>
<reference evidence="2" key="1">
    <citation type="journal article" date="2022" name="Front. Genet.">
        <title>Chromosome-Scale Assembly of the Dendrobium nobile Genome Provides Insights Into the Molecular Mechanism of the Biosynthesis of the Medicinal Active Ingredient of Dendrobium.</title>
        <authorList>
            <person name="Xu Q."/>
            <person name="Niu S.-C."/>
            <person name="Li K.-L."/>
            <person name="Zheng P.-J."/>
            <person name="Zhang X.-J."/>
            <person name="Jia Y."/>
            <person name="Liu Y."/>
            <person name="Niu Y.-X."/>
            <person name="Yu L.-H."/>
            <person name="Chen D.-F."/>
            <person name="Zhang G.-Q."/>
        </authorList>
    </citation>
    <scope>NUCLEOTIDE SEQUENCE</scope>
    <source>
        <tissue evidence="2">Leaf</tissue>
    </source>
</reference>
<protein>
    <submittedName>
        <fullName evidence="2">Uncharacterized protein</fullName>
    </submittedName>
</protein>
<sequence length="190" mass="21241">MVPLVESVVAGEFAFLAEVSGPRSSRSRLLFRLISTFQWATGVAAKAWAGVSNNGKLEVRHPPFHRPPPNLHSLVDHRQSSSQSTSTTAGLLPVCQPQSEFLPDHCQTSACSLITNRLQPVRQPQLVFFPTAVGLSPVSRPPSNFRPFFEHHQSSSQPPLDFRLFFDHRRSSSRSPSNFRPFVDHRWSSS</sequence>
<keyword evidence="3" id="KW-1185">Reference proteome</keyword>
<evidence type="ECO:0000313" key="3">
    <source>
        <dbReference type="Proteomes" id="UP000829196"/>
    </source>
</evidence>
<evidence type="ECO:0000256" key="1">
    <source>
        <dbReference type="SAM" id="MobiDB-lite"/>
    </source>
</evidence>
<dbReference type="AlphaFoldDB" id="A0A8T3C3G2"/>
<name>A0A8T3C3G2_DENNO</name>
<accession>A0A8T3C3G2</accession>
<dbReference type="Proteomes" id="UP000829196">
    <property type="component" value="Unassembled WGS sequence"/>
</dbReference>
<proteinExistence type="predicted"/>
<gene>
    <name evidence="2" type="ORF">KFK09_003175</name>
</gene>
<organism evidence="2 3">
    <name type="scientific">Dendrobium nobile</name>
    <name type="common">Orchid</name>
    <dbReference type="NCBI Taxonomy" id="94219"/>
    <lineage>
        <taxon>Eukaryota</taxon>
        <taxon>Viridiplantae</taxon>
        <taxon>Streptophyta</taxon>
        <taxon>Embryophyta</taxon>
        <taxon>Tracheophyta</taxon>
        <taxon>Spermatophyta</taxon>
        <taxon>Magnoliopsida</taxon>
        <taxon>Liliopsida</taxon>
        <taxon>Asparagales</taxon>
        <taxon>Orchidaceae</taxon>
        <taxon>Epidendroideae</taxon>
        <taxon>Malaxideae</taxon>
        <taxon>Dendrobiinae</taxon>
        <taxon>Dendrobium</taxon>
    </lineage>
</organism>
<feature type="region of interest" description="Disordered" evidence="1">
    <location>
        <begin position="69"/>
        <end position="89"/>
    </location>
</feature>
<evidence type="ECO:0000313" key="2">
    <source>
        <dbReference type="EMBL" id="KAI0527571.1"/>
    </source>
</evidence>